<feature type="transmembrane region" description="Helical" evidence="7">
    <location>
        <begin position="417"/>
        <end position="436"/>
    </location>
</feature>
<keyword evidence="5 7" id="KW-0472">Membrane</keyword>
<evidence type="ECO:0000313" key="9">
    <source>
        <dbReference type="Proteomes" id="UP000002254"/>
    </source>
</evidence>
<dbReference type="SMART" id="SM01398">
    <property type="entry name" value="Cornichon"/>
    <property type="match status" value="1"/>
</dbReference>
<evidence type="ECO:0000256" key="5">
    <source>
        <dbReference type="ARBA" id="ARBA00023136"/>
    </source>
</evidence>
<dbReference type="InterPro" id="IPR003377">
    <property type="entry name" value="Cornichon"/>
</dbReference>
<feature type="compositionally biased region" description="Basic and acidic residues" evidence="6">
    <location>
        <begin position="248"/>
        <end position="263"/>
    </location>
</feature>
<sequence>LQKQVLWTVHWLNPVPEHGRVRRGGEGGAGARPGLQAPPRSPSPPPAAPTSADARAPRPRPPAARRPPQVSWERRARTAPAPPLQLCRRGARARGAPGPRRRLQQQVERRARLPASNLPPRRRAEPCAPGPAWLRGDRVPARRPGPPDPRRTVLAGGGGAGVREERPFPGILGAAARGAGLSGCTRRLSSPPVGFPDLGTLPAGDAPAAWRGSAGGGGGRRAAGGLASRPPLTLGAPLRACLLPAPRPDPDPDRTPPRSECGPRGRGVWAGARGPPLAMAFTFAAFCYMLSLVLCAALIFFAIWHIIAFDELRTDFKSPIDQYNPVHARERLRNIERICFLLRKLVLPEYCIHSLFCIMFLCAQEWLTLGLNVPLLFYHFWRYFHCPADSSELAYDPPAVMNADTLSYCQKEAWCKLAFYLLSFFYYLYCMIYTLVSS</sequence>
<feature type="compositionally biased region" description="Gly residues" evidence="6">
    <location>
        <begin position="213"/>
        <end position="222"/>
    </location>
</feature>
<keyword evidence="3 7" id="KW-0812">Transmembrane</keyword>
<comment type="subcellular location">
    <subcellularLocation>
        <location evidence="1">Membrane</location>
        <topology evidence="1">Multi-pass membrane protein</topology>
    </subcellularLocation>
</comment>
<dbReference type="AlphaFoldDB" id="A0A8P0NHV7"/>
<dbReference type="InterPro" id="IPR033466">
    <property type="entry name" value="Cornichon_conserved"/>
</dbReference>
<evidence type="ECO:0000313" key="8">
    <source>
        <dbReference type="Ensembl" id="ENSCAFP00000024050.5"/>
    </source>
</evidence>
<dbReference type="OrthoDB" id="434393at2759"/>
<protein>
    <submittedName>
        <fullName evidence="8">Cornichon family AMPA receptor auxiliary protein 3</fullName>
    </submittedName>
</protein>
<comment type="similarity">
    <text evidence="2">Belongs to the cornichon family.</text>
</comment>
<feature type="compositionally biased region" description="Pro residues" evidence="6">
    <location>
        <begin position="39"/>
        <end position="48"/>
    </location>
</feature>
<evidence type="ECO:0000256" key="1">
    <source>
        <dbReference type="ARBA" id="ARBA00004141"/>
    </source>
</evidence>
<gene>
    <name evidence="8" type="primary">CNIH3</name>
</gene>
<feature type="region of interest" description="Disordered" evidence="6">
    <location>
        <begin position="209"/>
        <end position="231"/>
    </location>
</feature>
<accession>A0A8P0NHV7</accession>
<dbReference type="Pfam" id="PF03311">
    <property type="entry name" value="Cornichon"/>
    <property type="match status" value="1"/>
</dbReference>
<dbReference type="GO" id="GO:0016020">
    <property type="term" value="C:membrane"/>
    <property type="evidence" value="ECO:0007669"/>
    <property type="project" value="UniProtKB-SubCell"/>
</dbReference>
<evidence type="ECO:0000256" key="3">
    <source>
        <dbReference type="ARBA" id="ARBA00022692"/>
    </source>
</evidence>
<proteinExistence type="inferred from homology"/>
<evidence type="ECO:0000256" key="6">
    <source>
        <dbReference type="SAM" id="MobiDB-lite"/>
    </source>
</evidence>
<evidence type="ECO:0000256" key="4">
    <source>
        <dbReference type="ARBA" id="ARBA00022989"/>
    </source>
</evidence>
<dbReference type="Ensembl" id="ENSCAFT00000025901.5">
    <property type="protein sequence ID" value="ENSCAFP00000024050.5"/>
    <property type="gene ID" value="ENSCAFG00000016325.5"/>
</dbReference>
<dbReference type="PROSITE" id="PS01340">
    <property type="entry name" value="CORNICHON"/>
    <property type="match status" value="1"/>
</dbReference>
<dbReference type="PANTHER" id="PTHR12290">
    <property type="entry name" value="CORNICHON-RELATED"/>
    <property type="match status" value="1"/>
</dbReference>
<dbReference type="Proteomes" id="UP000002254">
    <property type="component" value="Chromosome 7"/>
</dbReference>
<reference evidence="8" key="2">
    <citation type="submission" date="2025-08" db="UniProtKB">
        <authorList>
            <consortium name="Ensembl"/>
        </authorList>
    </citation>
    <scope>IDENTIFICATION</scope>
</reference>
<reference evidence="8 9" key="1">
    <citation type="journal article" date="2005" name="Nature">
        <title>Genome sequence, comparative analysis and haplotype structure of the domestic dog.</title>
        <authorList>
            <consortium name="Broad Sequencing Platform"/>
            <person name="Lindblad-Toh K."/>
            <person name="Wade C.M."/>
            <person name="Mikkelsen T.S."/>
            <person name="Karlsson E.K."/>
            <person name="Jaffe D.B."/>
            <person name="Kamal M."/>
            <person name="Clamp M."/>
            <person name="Chang J.L."/>
            <person name="Kulbokas E.J. III"/>
            <person name="Zody M.C."/>
            <person name="Mauceli E."/>
            <person name="Xie X."/>
            <person name="Breen M."/>
            <person name="Wayne R.K."/>
            <person name="Ostrander E.A."/>
            <person name="Ponting C.P."/>
            <person name="Galibert F."/>
            <person name="Smith D.R."/>
            <person name="DeJong P.J."/>
            <person name="Kirkness E."/>
            <person name="Alvarez P."/>
            <person name="Biagi T."/>
            <person name="Brockman W."/>
            <person name="Butler J."/>
            <person name="Chin C.W."/>
            <person name="Cook A."/>
            <person name="Cuff J."/>
            <person name="Daly M.J."/>
            <person name="DeCaprio D."/>
            <person name="Gnerre S."/>
            <person name="Grabherr M."/>
            <person name="Kellis M."/>
            <person name="Kleber M."/>
            <person name="Bardeleben C."/>
            <person name="Goodstadt L."/>
            <person name="Heger A."/>
            <person name="Hitte C."/>
            <person name="Kim L."/>
            <person name="Koepfli K.P."/>
            <person name="Parker H.G."/>
            <person name="Pollinger J.P."/>
            <person name="Searle S.M."/>
            <person name="Sutter N.B."/>
            <person name="Thomas R."/>
            <person name="Webber C."/>
            <person name="Baldwin J."/>
            <person name="Abebe A."/>
            <person name="Abouelleil A."/>
            <person name="Aftuck L."/>
            <person name="Ait-Zahra M."/>
            <person name="Aldredge T."/>
            <person name="Allen N."/>
            <person name="An P."/>
            <person name="Anderson S."/>
            <person name="Antoine C."/>
            <person name="Arachchi H."/>
            <person name="Aslam A."/>
            <person name="Ayotte L."/>
            <person name="Bachantsang P."/>
            <person name="Barry A."/>
            <person name="Bayul T."/>
            <person name="Benamara M."/>
            <person name="Berlin A."/>
            <person name="Bessette D."/>
            <person name="Blitshteyn B."/>
            <person name="Bloom T."/>
            <person name="Blye J."/>
            <person name="Boguslavskiy L."/>
            <person name="Bonnet C."/>
            <person name="Boukhgalter B."/>
            <person name="Brown A."/>
            <person name="Cahill P."/>
            <person name="Calixte N."/>
            <person name="Camarata J."/>
            <person name="Cheshatsang Y."/>
            <person name="Chu J."/>
            <person name="Citroen M."/>
            <person name="Collymore A."/>
            <person name="Cooke P."/>
            <person name="Dawoe T."/>
            <person name="Daza R."/>
            <person name="Decktor K."/>
            <person name="DeGray S."/>
            <person name="Dhargay N."/>
            <person name="Dooley K."/>
            <person name="Dooley K."/>
            <person name="Dorje P."/>
            <person name="Dorjee K."/>
            <person name="Dorris L."/>
            <person name="Duffey N."/>
            <person name="Dupes A."/>
            <person name="Egbiremolen O."/>
            <person name="Elong R."/>
            <person name="Falk J."/>
            <person name="Farina A."/>
            <person name="Faro S."/>
            <person name="Ferguson D."/>
            <person name="Ferreira P."/>
            <person name="Fisher S."/>
            <person name="FitzGerald M."/>
            <person name="Foley K."/>
            <person name="Foley C."/>
            <person name="Franke A."/>
            <person name="Friedrich D."/>
            <person name="Gage D."/>
            <person name="Garber M."/>
            <person name="Gearin G."/>
            <person name="Giannoukos G."/>
            <person name="Goode T."/>
            <person name="Goyette A."/>
            <person name="Graham J."/>
            <person name="Grandbois E."/>
            <person name="Gyaltsen K."/>
            <person name="Hafez N."/>
            <person name="Hagopian D."/>
            <person name="Hagos B."/>
            <person name="Hall J."/>
            <person name="Healy C."/>
            <person name="Hegarty R."/>
            <person name="Honan T."/>
            <person name="Horn A."/>
            <person name="Houde N."/>
            <person name="Hughes L."/>
            <person name="Hunnicutt L."/>
            <person name="Husby M."/>
            <person name="Jester B."/>
            <person name="Jones C."/>
            <person name="Kamat A."/>
            <person name="Kanga B."/>
            <person name="Kells C."/>
            <person name="Khazanovich D."/>
            <person name="Kieu A.C."/>
            <person name="Kisner P."/>
            <person name="Kumar M."/>
            <person name="Lance K."/>
            <person name="Landers T."/>
            <person name="Lara M."/>
            <person name="Lee W."/>
            <person name="Leger J.P."/>
            <person name="Lennon N."/>
            <person name="Leuper L."/>
            <person name="LeVine S."/>
            <person name="Liu J."/>
            <person name="Liu X."/>
            <person name="Lokyitsang Y."/>
            <person name="Lokyitsang T."/>
            <person name="Lui A."/>
            <person name="Macdonald J."/>
            <person name="Major J."/>
            <person name="Marabella R."/>
            <person name="Maru K."/>
            <person name="Matthews C."/>
            <person name="McDonough S."/>
            <person name="Mehta T."/>
            <person name="Meldrim J."/>
            <person name="Melnikov A."/>
            <person name="Meneus L."/>
            <person name="Mihalev A."/>
            <person name="Mihova T."/>
            <person name="Miller K."/>
            <person name="Mittelman R."/>
            <person name="Mlenga V."/>
            <person name="Mulrain L."/>
            <person name="Munson G."/>
            <person name="Navidi A."/>
            <person name="Naylor J."/>
            <person name="Nguyen T."/>
            <person name="Nguyen N."/>
            <person name="Nguyen C."/>
            <person name="Nguyen T."/>
            <person name="Nicol R."/>
            <person name="Norbu N."/>
            <person name="Norbu C."/>
            <person name="Novod N."/>
            <person name="Nyima T."/>
            <person name="Olandt P."/>
            <person name="O'Neill B."/>
            <person name="O'Neill K."/>
            <person name="Osman S."/>
            <person name="Oyono L."/>
            <person name="Patti C."/>
            <person name="Perrin D."/>
            <person name="Phunkhang P."/>
            <person name="Pierre F."/>
            <person name="Priest M."/>
            <person name="Rachupka A."/>
            <person name="Raghuraman S."/>
            <person name="Rameau R."/>
            <person name="Ray V."/>
            <person name="Raymond C."/>
            <person name="Rege F."/>
            <person name="Rise C."/>
            <person name="Rogers J."/>
            <person name="Rogov P."/>
            <person name="Sahalie J."/>
            <person name="Settipalli S."/>
            <person name="Sharpe T."/>
            <person name="Shea T."/>
            <person name="Sheehan M."/>
            <person name="Sherpa N."/>
            <person name="Shi J."/>
            <person name="Shih D."/>
            <person name="Sloan J."/>
            <person name="Smith C."/>
            <person name="Sparrow T."/>
            <person name="Stalker J."/>
            <person name="Stange-Thomann N."/>
            <person name="Stavropoulos S."/>
            <person name="Stone C."/>
            <person name="Stone S."/>
            <person name="Sykes S."/>
            <person name="Tchuinga P."/>
            <person name="Tenzing P."/>
            <person name="Tesfaye S."/>
            <person name="Thoulutsang D."/>
            <person name="Thoulutsang Y."/>
            <person name="Topham K."/>
            <person name="Topping I."/>
            <person name="Tsamla T."/>
            <person name="Vassiliev H."/>
            <person name="Venkataraman V."/>
            <person name="Vo A."/>
            <person name="Wangchuk T."/>
            <person name="Wangdi T."/>
            <person name="Weiand M."/>
            <person name="Wilkinson J."/>
            <person name="Wilson A."/>
            <person name="Yadav S."/>
            <person name="Yang S."/>
            <person name="Yang X."/>
            <person name="Young G."/>
            <person name="Yu Q."/>
            <person name="Zainoun J."/>
            <person name="Zembek L."/>
            <person name="Zimmer A."/>
            <person name="Lander E.S."/>
        </authorList>
    </citation>
    <scope>NUCLEOTIDE SEQUENCE [LARGE SCALE GENOMIC DNA]</scope>
    <source>
        <strain evidence="8">Boxer</strain>
    </source>
</reference>
<feature type="region of interest" description="Disordered" evidence="6">
    <location>
        <begin position="16"/>
        <end position="166"/>
    </location>
</feature>
<evidence type="ECO:0000256" key="2">
    <source>
        <dbReference type="ARBA" id="ARBA00010095"/>
    </source>
</evidence>
<dbReference type="GO" id="GO:0016192">
    <property type="term" value="P:vesicle-mediated transport"/>
    <property type="evidence" value="ECO:0007669"/>
    <property type="project" value="InterPro"/>
</dbReference>
<name>A0A8P0NHV7_CANLF</name>
<feature type="transmembrane region" description="Helical" evidence="7">
    <location>
        <begin position="283"/>
        <end position="307"/>
    </location>
</feature>
<evidence type="ECO:0000256" key="7">
    <source>
        <dbReference type="SAM" id="Phobius"/>
    </source>
</evidence>
<keyword evidence="4 7" id="KW-1133">Transmembrane helix</keyword>
<feature type="region of interest" description="Disordered" evidence="6">
    <location>
        <begin position="243"/>
        <end position="267"/>
    </location>
</feature>
<organism evidence="8 9">
    <name type="scientific">Canis lupus familiaris</name>
    <name type="common">Dog</name>
    <name type="synonym">Canis familiaris</name>
    <dbReference type="NCBI Taxonomy" id="9615"/>
    <lineage>
        <taxon>Eukaryota</taxon>
        <taxon>Metazoa</taxon>
        <taxon>Chordata</taxon>
        <taxon>Craniata</taxon>
        <taxon>Vertebrata</taxon>
        <taxon>Euteleostomi</taxon>
        <taxon>Mammalia</taxon>
        <taxon>Eutheria</taxon>
        <taxon>Laurasiatheria</taxon>
        <taxon>Carnivora</taxon>
        <taxon>Caniformia</taxon>
        <taxon>Canidae</taxon>
        <taxon>Canis</taxon>
    </lineage>
</organism>